<accession>A0ABP5ESK5</accession>
<dbReference type="RefSeq" id="WP_344662832.1">
    <property type="nucleotide sequence ID" value="NZ_BAAAQM010000084.1"/>
</dbReference>
<protein>
    <recommendedName>
        <fullName evidence="5">SAF domain protein</fullName>
    </recommendedName>
</protein>
<reference evidence="4" key="1">
    <citation type="journal article" date="2019" name="Int. J. Syst. Evol. Microbiol.">
        <title>The Global Catalogue of Microorganisms (GCM) 10K type strain sequencing project: providing services to taxonomists for standard genome sequencing and annotation.</title>
        <authorList>
            <consortium name="The Broad Institute Genomics Platform"/>
            <consortium name="The Broad Institute Genome Sequencing Center for Infectious Disease"/>
            <person name="Wu L."/>
            <person name="Ma J."/>
        </authorList>
    </citation>
    <scope>NUCLEOTIDE SEQUENCE [LARGE SCALE GENOMIC DNA]</scope>
    <source>
        <strain evidence="4">JCM 16013</strain>
    </source>
</reference>
<organism evidence="3 4">
    <name type="scientific">Catenulispora subtropica</name>
    <dbReference type="NCBI Taxonomy" id="450798"/>
    <lineage>
        <taxon>Bacteria</taxon>
        <taxon>Bacillati</taxon>
        <taxon>Actinomycetota</taxon>
        <taxon>Actinomycetes</taxon>
        <taxon>Catenulisporales</taxon>
        <taxon>Catenulisporaceae</taxon>
        <taxon>Catenulispora</taxon>
    </lineage>
</organism>
<feature type="compositionally biased region" description="Low complexity" evidence="1">
    <location>
        <begin position="7"/>
        <end position="17"/>
    </location>
</feature>
<gene>
    <name evidence="3" type="ORF">GCM10009838_84110</name>
</gene>
<dbReference type="EMBL" id="BAAAQM010000084">
    <property type="protein sequence ID" value="GAA2005063.1"/>
    <property type="molecule type" value="Genomic_DNA"/>
</dbReference>
<evidence type="ECO:0000313" key="3">
    <source>
        <dbReference type="EMBL" id="GAA2005063.1"/>
    </source>
</evidence>
<evidence type="ECO:0008006" key="5">
    <source>
        <dbReference type="Google" id="ProtNLM"/>
    </source>
</evidence>
<feature type="transmembrane region" description="Helical" evidence="2">
    <location>
        <begin position="40"/>
        <end position="60"/>
    </location>
</feature>
<proteinExistence type="predicted"/>
<keyword evidence="2" id="KW-0472">Membrane</keyword>
<evidence type="ECO:0000313" key="4">
    <source>
        <dbReference type="Proteomes" id="UP001499854"/>
    </source>
</evidence>
<name>A0ABP5ESK5_9ACTN</name>
<sequence>MSKDRTTPGAAAPTGAGPFAGGRGAGPTRLPTTTRERKPALAALAVLLILAGALATMLLVNRSGNRISVVKVGGTSIAAGSKLSADQFEEASVAADSSIKYVLWSQVGQLNNQVTYNTLVKGSLLTTDMLGNQSNGTVDFPPGSSLMGIQIKQGRYPTQQMNIGDKFTLYTDTVTAGGNGQQSTSTGWQSQGTVTLVARDNADTMTATISVPTDKVLAIANATDLMLTKSY</sequence>
<keyword evidence="4" id="KW-1185">Reference proteome</keyword>
<evidence type="ECO:0000256" key="1">
    <source>
        <dbReference type="SAM" id="MobiDB-lite"/>
    </source>
</evidence>
<keyword evidence="2" id="KW-0812">Transmembrane</keyword>
<keyword evidence="2" id="KW-1133">Transmembrane helix</keyword>
<feature type="region of interest" description="Disordered" evidence="1">
    <location>
        <begin position="1"/>
        <end position="33"/>
    </location>
</feature>
<evidence type="ECO:0000256" key="2">
    <source>
        <dbReference type="SAM" id="Phobius"/>
    </source>
</evidence>
<comment type="caution">
    <text evidence="3">The sequence shown here is derived from an EMBL/GenBank/DDBJ whole genome shotgun (WGS) entry which is preliminary data.</text>
</comment>
<dbReference type="Proteomes" id="UP001499854">
    <property type="component" value="Unassembled WGS sequence"/>
</dbReference>